<dbReference type="PROSITE" id="PS51831">
    <property type="entry name" value="HD"/>
    <property type="match status" value="1"/>
</dbReference>
<dbReference type="InterPro" id="IPR006675">
    <property type="entry name" value="HDIG_dom"/>
</dbReference>
<dbReference type="HAMAP" id="MF_00335">
    <property type="entry name" value="RNase_Y"/>
    <property type="match status" value="1"/>
</dbReference>
<keyword evidence="2" id="KW-0812">Transmembrane</keyword>
<dbReference type="PANTHER" id="PTHR12826">
    <property type="entry name" value="RIBONUCLEASE Y"/>
    <property type="match status" value="1"/>
</dbReference>
<comment type="caution">
    <text evidence="15">The sequence shown here is derived from an EMBL/GenBank/DDBJ whole genome shotgun (WGS) entry which is preliminary data.</text>
</comment>
<proteinExistence type="inferred from homology"/>
<evidence type="ECO:0000256" key="1">
    <source>
        <dbReference type="ARBA" id="ARBA00004162"/>
    </source>
</evidence>
<dbReference type="InterPro" id="IPR036612">
    <property type="entry name" value="KH_dom_type_1_sf"/>
</dbReference>
<dbReference type="EMBL" id="PEBW01000002">
    <property type="protein sequence ID" value="PTQ52547.1"/>
    <property type="molecule type" value="Genomic_DNA"/>
</dbReference>
<dbReference type="InterPro" id="IPR017705">
    <property type="entry name" value="Ribonuclease_Y"/>
</dbReference>
<dbReference type="CDD" id="cd00077">
    <property type="entry name" value="HDc"/>
    <property type="match status" value="1"/>
</dbReference>
<dbReference type="GO" id="GO:0016787">
    <property type="term" value="F:hydrolase activity"/>
    <property type="evidence" value="ECO:0007669"/>
    <property type="project" value="UniProtKB-KW"/>
</dbReference>
<keyword evidence="5 11" id="KW-0378">Hydrolase</keyword>
<dbReference type="AlphaFoldDB" id="A0A2T5G8M8"/>
<dbReference type="SMART" id="SM00322">
    <property type="entry name" value="KH"/>
    <property type="match status" value="1"/>
</dbReference>
<evidence type="ECO:0000256" key="5">
    <source>
        <dbReference type="ARBA" id="ARBA00022801"/>
    </source>
</evidence>
<comment type="similarity">
    <text evidence="9 11">Belongs to the RNase Y family.</text>
</comment>
<evidence type="ECO:0000256" key="13">
    <source>
        <dbReference type="SAM" id="Coils"/>
    </source>
</evidence>
<dbReference type="Gene3D" id="3.30.1370.10">
    <property type="entry name" value="K Homology domain, type 1"/>
    <property type="match status" value="1"/>
</dbReference>
<dbReference type="InterPro" id="IPR003607">
    <property type="entry name" value="HD/PDEase_dom"/>
</dbReference>
<dbReference type="SUPFAM" id="SSF109604">
    <property type="entry name" value="HD-domain/PDEase-like"/>
    <property type="match status" value="1"/>
</dbReference>
<evidence type="ECO:0000256" key="2">
    <source>
        <dbReference type="ARBA" id="ARBA00022692"/>
    </source>
</evidence>
<comment type="subcellular location">
    <subcellularLocation>
        <location evidence="1">Cell membrane</location>
        <topology evidence="1">Single-pass membrane protein</topology>
    </subcellularLocation>
</comment>
<dbReference type="Pfam" id="PF01966">
    <property type="entry name" value="HD"/>
    <property type="match status" value="1"/>
</dbReference>
<dbReference type="FunFam" id="1.10.3210.10:FF:000003">
    <property type="entry name" value="Ribonuclease Y"/>
    <property type="match status" value="1"/>
</dbReference>
<evidence type="ECO:0000259" key="14">
    <source>
        <dbReference type="PROSITE" id="PS51831"/>
    </source>
</evidence>
<evidence type="ECO:0000256" key="12">
    <source>
        <dbReference type="NCBIfam" id="TIGR03319"/>
    </source>
</evidence>
<keyword evidence="6 11" id="KW-0694">RNA-binding</keyword>
<dbReference type="Pfam" id="PF12072">
    <property type="entry name" value="RNase_Y_N"/>
    <property type="match status" value="1"/>
</dbReference>
<evidence type="ECO:0000256" key="7">
    <source>
        <dbReference type="ARBA" id="ARBA00022989"/>
    </source>
</evidence>
<accession>A0A2T5G8M8</accession>
<dbReference type="PROSITE" id="PS50084">
    <property type="entry name" value="KH_TYPE_1"/>
    <property type="match status" value="1"/>
</dbReference>
<dbReference type="PANTHER" id="PTHR12826:SF15">
    <property type="entry name" value="RIBONUCLEASE Y"/>
    <property type="match status" value="1"/>
</dbReference>
<evidence type="ECO:0000313" key="15">
    <source>
        <dbReference type="EMBL" id="PTQ52547.1"/>
    </source>
</evidence>
<dbReference type="FunFam" id="3.30.1370.10:FF:000006">
    <property type="entry name" value="Ribonuclease Y"/>
    <property type="match status" value="1"/>
</dbReference>
<dbReference type="GO" id="GO:0006402">
    <property type="term" value="P:mRNA catabolic process"/>
    <property type="evidence" value="ECO:0007669"/>
    <property type="project" value="UniProtKB-UniRule"/>
</dbReference>
<dbReference type="InterPro" id="IPR004088">
    <property type="entry name" value="KH_dom_type_1"/>
</dbReference>
<dbReference type="InterPro" id="IPR004087">
    <property type="entry name" value="KH_dom"/>
</dbReference>
<sequence length="543" mass="60948">MPANGALCALAVVLSSALAGLGGYFLRKSLADRDLESAENRAARILEEAEREAEALKKERILEGKEEIHRMREAAERELKDERERLRREEEALERAREELRRQEERIRAQGDSLGRRAAELKRWERNLRDLDGRLRGEEERLHARKEELERLLADAERAYAEAQAKLVEISGLTPEAARRLVLEEAERQAEQEVLQLLRDAEAEARREAERKAREILLTAIQRLAVDVVTEATVSVVQLPNDEMKGRIIGREGRNIRTLETLTGVDLIIDDTPEAVVLSSFDPIRREIAKVALEKLVADGRIHPARIEEMVEKARAEVEERIREYGEQAAMEVGVLGLHPDLIVLLGKLHFRTSYGQNVLAHSKEVAHLAGLLAAELGEDVQLARRAGLLHDIGKALDHEMEGSHVEIGVELAVKYGEHPAVVNAIAAHHGDTEYTHVVSALVGVADALSAARPGARRETLEAYLKRLERLEGIANSFEGVEKSYAIQAGRELRIIVQPSRVDDLGVYRLAREITEKIQNELSYPGQIKVTVIRETRAVEYAR</sequence>
<evidence type="ECO:0000256" key="4">
    <source>
        <dbReference type="ARBA" id="ARBA00022759"/>
    </source>
</evidence>
<feature type="domain" description="HD" evidence="14">
    <location>
        <begin position="359"/>
        <end position="452"/>
    </location>
</feature>
<dbReference type="InterPro" id="IPR022711">
    <property type="entry name" value="RNase_Y_N"/>
</dbReference>
<feature type="coiled-coil region" evidence="13">
    <location>
        <begin position="28"/>
        <end position="215"/>
    </location>
</feature>
<organism evidence="15 16">
    <name type="scientific">Brockia lithotrophica</name>
    <dbReference type="NCBI Taxonomy" id="933949"/>
    <lineage>
        <taxon>Bacteria</taxon>
        <taxon>Bacillati</taxon>
        <taxon>Bacillota</taxon>
        <taxon>Bacilli</taxon>
        <taxon>Bacillales</taxon>
        <taxon>Bacillales Family X. Incertae Sedis</taxon>
        <taxon>Brockia</taxon>
    </lineage>
</organism>
<dbReference type="Gene3D" id="1.10.3210.10">
    <property type="entry name" value="Hypothetical protein af1432"/>
    <property type="match status" value="1"/>
</dbReference>
<keyword evidence="3 11" id="KW-0540">Nuclease</keyword>
<dbReference type="Proteomes" id="UP000244016">
    <property type="component" value="Unassembled WGS sequence"/>
</dbReference>
<dbReference type="GO" id="GO:0005886">
    <property type="term" value="C:plasma membrane"/>
    <property type="evidence" value="ECO:0007669"/>
    <property type="project" value="UniProtKB-SubCell"/>
</dbReference>
<dbReference type="GO" id="GO:0004521">
    <property type="term" value="F:RNA endonuclease activity"/>
    <property type="evidence" value="ECO:0007669"/>
    <property type="project" value="UniProtKB-UniRule"/>
</dbReference>
<dbReference type="EC" id="3.1.-.-" evidence="11 12"/>
<keyword evidence="8" id="KW-0472">Membrane</keyword>
<evidence type="ECO:0000256" key="11">
    <source>
        <dbReference type="HAMAP-Rule" id="MF_00335"/>
    </source>
</evidence>
<dbReference type="InterPro" id="IPR006674">
    <property type="entry name" value="HD_domain"/>
</dbReference>
<evidence type="ECO:0000256" key="8">
    <source>
        <dbReference type="ARBA" id="ARBA00023136"/>
    </source>
</evidence>
<keyword evidence="13" id="KW-0175">Coiled coil</keyword>
<dbReference type="NCBIfam" id="TIGR00277">
    <property type="entry name" value="HDIG"/>
    <property type="match status" value="1"/>
</dbReference>
<keyword evidence="4 11" id="KW-0255">Endonuclease</keyword>
<dbReference type="NCBIfam" id="TIGR03319">
    <property type="entry name" value="RNase_Y"/>
    <property type="match status" value="1"/>
</dbReference>
<dbReference type="CDD" id="cd22431">
    <property type="entry name" value="KH-I_RNaseY"/>
    <property type="match status" value="1"/>
</dbReference>
<gene>
    <name evidence="11" type="primary">rny</name>
    <name evidence="15" type="ORF">BLITH_0726</name>
</gene>
<dbReference type="SUPFAM" id="SSF54791">
    <property type="entry name" value="Eukaryotic type KH-domain (KH-domain type I)"/>
    <property type="match status" value="1"/>
</dbReference>
<reference evidence="15 16" key="1">
    <citation type="submission" date="2017-08" db="EMBL/GenBank/DDBJ databases">
        <title>Burning lignite coal seam in the remote Altai Mountains harbors a hydrogen-driven thermophilic microbial community.</title>
        <authorList>
            <person name="Kadnikov V.V."/>
            <person name="Mardanov A.V."/>
            <person name="Ivasenko D."/>
            <person name="Beletsky A.V."/>
            <person name="Karnachuk O.V."/>
            <person name="Ravin N.V."/>
        </authorList>
    </citation>
    <scope>NUCLEOTIDE SEQUENCE [LARGE SCALE GENOMIC DNA]</scope>
    <source>
        <strain evidence="15">AL31</strain>
    </source>
</reference>
<protein>
    <recommendedName>
        <fullName evidence="10 11">Ribonuclease Y</fullName>
        <shortName evidence="11">RNase Y</shortName>
        <ecNumber evidence="11 12">3.1.-.-</ecNumber>
    </recommendedName>
</protein>
<comment type="function">
    <text evidence="11">Endoribonuclease that initiates mRNA decay.</text>
</comment>
<dbReference type="Pfam" id="PF00013">
    <property type="entry name" value="KH_1"/>
    <property type="match status" value="1"/>
</dbReference>
<name>A0A2T5G8M8_9BACL</name>
<evidence type="ECO:0000256" key="9">
    <source>
        <dbReference type="ARBA" id="ARBA00061537"/>
    </source>
</evidence>
<evidence type="ECO:0000313" key="16">
    <source>
        <dbReference type="Proteomes" id="UP000244016"/>
    </source>
</evidence>
<dbReference type="GO" id="GO:0003723">
    <property type="term" value="F:RNA binding"/>
    <property type="evidence" value="ECO:0007669"/>
    <property type="project" value="UniProtKB-UniRule"/>
</dbReference>
<dbReference type="SMART" id="SM00471">
    <property type="entry name" value="HDc"/>
    <property type="match status" value="1"/>
</dbReference>
<keyword evidence="7" id="KW-1133">Transmembrane helix</keyword>
<evidence type="ECO:0000256" key="3">
    <source>
        <dbReference type="ARBA" id="ARBA00022722"/>
    </source>
</evidence>
<evidence type="ECO:0000256" key="6">
    <source>
        <dbReference type="ARBA" id="ARBA00022884"/>
    </source>
</evidence>
<evidence type="ECO:0000256" key="10">
    <source>
        <dbReference type="ARBA" id="ARBA00073072"/>
    </source>
</evidence>